<evidence type="ECO:0000256" key="1">
    <source>
        <dbReference type="SAM" id="SignalP"/>
    </source>
</evidence>
<feature type="chain" id="PRO_5043586612" evidence="1">
    <location>
        <begin position="21"/>
        <end position="597"/>
    </location>
</feature>
<sequence>MMLSIAARILILFFPPLALAYYIGFAQRGINPQVLHINRGVWFDCYKLPTNKETLLGLSIYNARSQTYFPDGLQFYTDHQARCTGEPALVLTFSKRPGVYWVNLEALGLSRVLTCWKYYDLQENPLKLAPSNLRSVRKGYAKGSRQDLAFRTNNRSHQWMEAKKLVDVPFSSTIGLQYSLEYLAEYGMPPEGPTQKERDEVIAYMENRLRTWSNPLESRNYVKLRQQPLSDSILQEEVKDNPIPGEIAATIEGDQQTSNKNQRQNQYQPKSLDHMRYLAQLPKKPVEMQPKTQRMLEILRQNVLGKIEIPLPQTSFELRSLKSDLSVPQLVEEVARLTLDRDSDDVQLGWTLARLATLRDMAPRQEGVSGAGPERKSALIDISDLSEVDASSELKLHPDIELPPLSIARNLGPEGVAPPHQDLQRGAPIQVDSNEEVIEPYGRQRRPPLPRVAPMVGPLRGPDLGSIINRLHGNAKGGKNVRKEKTVIEIVDDSDDDVGVGVGVEDEGVGVAGQLLMGDTALDEVGALEGEAEGQRIWEEALRDAGLEDMQETGDLSSPQLLSFTNRARNLMTAQQTDMNEVGSDKNFYFEDIEQEW</sequence>
<dbReference type="AlphaFoldDB" id="A0AAV9U819"/>
<comment type="caution">
    <text evidence="2">The sequence shown here is derived from an EMBL/GenBank/DDBJ whole genome shotgun (WGS) entry which is preliminary data.</text>
</comment>
<dbReference type="Proteomes" id="UP001373714">
    <property type="component" value="Unassembled WGS sequence"/>
</dbReference>
<evidence type="ECO:0000313" key="2">
    <source>
        <dbReference type="EMBL" id="KAK6337471.1"/>
    </source>
</evidence>
<reference evidence="2 3" key="1">
    <citation type="submission" date="2019-10" db="EMBL/GenBank/DDBJ databases">
        <authorList>
            <person name="Palmer J.M."/>
        </authorList>
    </citation>
    <scope>NUCLEOTIDE SEQUENCE [LARGE SCALE GENOMIC DNA]</scope>
    <source>
        <strain evidence="2 3">TWF730</strain>
    </source>
</reference>
<organism evidence="2 3">
    <name type="scientific">Orbilia blumenaviensis</name>
    <dbReference type="NCBI Taxonomy" id="1796055"/>
    <lineage>
        <taxon>Eukaryota</taxon>
        <taxon>Fungi</taxon>
        <taxon>Dikarya</taxon>
        <taxon>Ascomycota</taxon>
        <taxon>Pezizomycotina</taxon>
        <taxon>Orbiliomycetes</taxon>
        <taxon>Orbiliales</taxon>
        <taxon>Orbiliaceae</taxon>
        <taxon>Orbilia</taxon>
    </lineage>
</organism>
<feature type="signal peptide" evidence="1">
    <location>
        <begin position="1"/>
        <end position="20"/>
    </location>
</feature>
<evidence type="ECO:0000313" key="3">
    <source>
        <dbReference type="Proteomes" id="UP001373714"/>
    </source>
</evidence>
<proteinExistence type="predicted"/>
<gene>
    <name evidence="2" type="ORF">TWF730_002870</name>
</gene>
<name>A0AAV9U819_9PEZI</name>
<dbReference type="EMBL" id="JAVHNS010000013">
    <property type="protein sequence ID" value="KAK6337471.1"/>
    <property type="molecule type" value="Genomic_DNA"/>
</dbReference>
<keyword evidence="3" id="KW-1185">Reference proteome</keyword>
<keyword evidence="1" id="KW-0732">Signal</keyword>
<protein>
    <submittedName>
        <fullName evidence="2">Uncharacterized protein</fullName>
    </submittedName>
</protein>
<accession>A0AAV9U819</accession>